<dbReference type="InterPro" id="IPR023574">
    <property type="entry name" value="Ribosomal_uL4_dom_sf"/>
</dbReference>
<gene>
    <name evidence="5" type="ORF">CTOB1V02_LOCUS5877</name>
</gene>
<evidence type="ECO:0000313" key="5">
    <source>
        <dbReference type="EMBL" id="CAD7227984.1"/>
    </source>
</evidence>
<dbReference type="Gene3D" id="3.40.1370.10">
    <property type="match status" value="1"/>
</dbReference>
<evidence type="ECO:0000256" key="1">
    <source>
        <dbReference type="ARBA" id="ARBA00010528"/>
    </source>
</evidence>
<dbReference type="InterPro" id="IPR002136">
    <property type="entry name" value="Ribosomal_uL4"/>
</dbReference>
<dbReference type="AlphaFoldDB" id="A0A7R8ZL51"/>
<evidence type="ECO:0000256" key="4">
    <source>
        <dbReference type="ARBA" id="ARBA00040565"/>
    </source>
</evidence>
<dbReference type="GO" id="GO:0006412">
    <property type="term" value="P:translation"/>
    <property type="evidence" value="ECO:0007669"/>
    <property type="project" value="InterPro"/>
</dbReference>
<evidence type="ECO:0000256" key="2">
    <source>
        <dbReference type="ARBA" id="ARBA00022980"/>
    </source>
</evidence>
<accession>A0A7R8ZL51</accession>
<dbReference type="GO" id="GO:0005840">
    <property type="term" value="C:ribosome"/>
    <property type="evidence" value="ECO:0007669"/>
    <property type="project" value="UniProtKB-KW"/>
</dbReference>
<keyword evidence="2" id="KW-0689">Ribosomal protein</keyword>
<dbReference type="PANTHER" id="PTHR10746:SF6">
    <property type="entry name" value="LARGE RIBOSOMAL SUBUNIT PROTEIN UL4M"/>
    <property type="match status" value="1"/>
</dbReference>
<evidence type="ECO:0000256" key="3">
    <source>
        <dbReference type="ARBA" id="ARBA00023274"/>
    </source>
</evidence>
<organism evidence="5">
    <name type="scientific">Cyprideis torosa</name>
    <dbReference type="NCBI Taxonomy" id="163714"/>
    <lineage>
        <taxon>Eukaryota</taxon>
        <taxon>Metazoa</taxon>
        <taxon>Ecdysozoa</taxon>
        <taxon>Arthropoda</taxon>
        <taxon>Crustacea</taxon>
        <taxon>Oligostraca</taxon>
        <taxon>Ostracoda</taxon>
        <taxon>Podocopa</taxon>
        <taxon>Podocopida</taxon>
        <taxon>Cytherocopina</taxon>
        <taxon>Cytheroidea</taxon>
        <taxon>Cytherideidae</taxon>
        <taxon>Cyprideis</taxon>
    </lineage>
</organism>
<dbReference type="GO" id="GO:1990904">
    <property type="term" value="C:ribonucleoprotein complex"/>
    <property type="evidence" value="ECO:0007669"/>
    <property type="project" value="UniProtKB-KW"/>
</dbReference>
<comment type="similarity">
    <text evidence="1">Belongs to the universal ribosomal protein uL4 family.</text>
</comment>
<dbReference type="OrthoDB" id="275876at2759"/>
<reference evidence="5" key="1">
    <citation type="submission" date="2020-11" db="EMBL/GenBank/DDBJ databases">
        <authorList>
            <person name="Tran Van P."/>
        </authorList>
    </citation>
    <scope>NUCLEOTIDE SEQUENCE</scope>
</reference>
<dbReference type="InterPro" id="IPR013005">
    <property type="entry name" value="Ribosomal_uL4-like"/>
</dbReference>
<dbReference type="EMBL" id="OB661333">
    <property type="protein sequence ID" value="CAD7227984.1"/>
    <property type="molecule type" value="Genomic_DNA"/>
</dbReference>
<protein>
    <recommendedName>
        <fullName evidence="4">Large ribosomal subunit protein uL4m</fullName>
    </recommendedName>
</protein>
<keyword evidence="3" id="KW-0687">Ribonucleoprotein</keyword>
<sequence>MTLDVSRSWERLPITRPPREAWIESWVDDYCPLGILPLNSYVFAHPVDIWCIQKNVHWQHNLRRINWTFAKNRKEMRGGGRKPWPQKGTGRARAGSIRAPHFINGGAGENAPRGPNSFYVPIEEKDKIAGLCSVLSAKFAQDDIRIVPDLHVPSDSPKFMHDLMERRKWGVSALLVDDTDEFPENITKICNEIDQVNIMPVYGAHDLME</sequence>
<dbReference type="GO" id="GO:0003735">
    <property type="term" value="F:structural constituent of ribosome"/>
    <property type="evidence" value="ECO:0007669"/>
    <property type="project" value="InterPro"/>
</dbReference>
<name>A0A7R8ZL51_9CRUS</name>
<dbReference type="PANTHER" id="PTHR10746">
    <property type="entry name" value="50S RIBOSOMAL PROTEIN L4"/>
    <property type="match status" value="1"/>
</dbReference>
<proteinExistence type="inferred from homology"/>
<dbReference type="Pfam" id="PF00573">
    <property type="entry name" value="Ribosomal_L4"/>
    <property type="match status" value="1"/>
</dbReference>
<dbReference type="SUPFAM" id="SSF52166">
    <property type="entry name" value="Ribosomal protein L4"/>
    <property type="match status" value="1"/>
</dbReference>